<dbReference type="InterPro" id="IPR017853">
    <property type="entry name" value="GH"/>
</dbReference>
<keyword evidence="11" id="KW-1185">Reference proteome</keyword>
<sequence>MAEVILNKFDLEKQFLHGGDYNPDQWLDRPDILAKDLELMRAAKINTVTVGVFSWGLLEPSEGQYQFDWLDRVFDDVEEMGGHIILATPSGGRPQWLSQKYPEVNRVDENGHRHTHGFRHNHCYSSPIYRQKVREISTILAKRYGKRAALLLWHISNEYSGECYCNLCQENWRQWLQKKYQTLDALNKAWCLSVWSGLYSDWSQVLPPSPLGETKVHGMDLDWKRFVTDMTIDFYDAEVEPLHRLTPNIPCTTNFMAEGQANQQFVPLIGLDYSKFAQHVDVVSWDSYPDWHNQYESTAETAMKTAYIHDQFYSLKQRPFLVMESTPSTVNWAQYNKAKQPGMHILSSLQQIAHGSDSTLYFQIRQAQGNSEKFHGAVIGHDGSADNRVFQEVAKYGAQLEELSEIKGAVKKSRVALLYSWESNWMLNRGGGFGRPTRLGIQTLQKHYAVFWGQDIACDIETPESDLSQYDLVLAPMLYHMSPTVMAKLQEYVAAGGTLVSSYFTAMADEFDRANLGGFPATLQELFGIQTGELNTLFPNEHNRVEFNGHHFETHDYDELISPTTAKTLGTYENNFYQGTTAITANQFGQGTAYYLGARMDREFLKEFYAPIIKKLNLKNEFIEQPKFEVSCQTRIKDGCQYHFLMNFSEQLQTVTTTKNTTNVETNEPISAGLITLGKYGTMVLKDCE</sequence>
<evidence type="ECO:0000259" key="9">
    <source>
        <dbReference type="Pfam" id="PF08533"/>
    </source>
</evidence>
<evidence type="ECO:0000313" key="10">
    <source>
        <dbReference type="EMBL" id="MFD1466028.1"/>
    </source>
</evidence>
<proteinExistence type="inferred from homology"/>
<keyword evidence="4 6" id="KW-0378">Hydrolase</keyword>
<evidence type="ECO:0000256" key="6">
    <source>
        <dbReference type="PIRNR" id="PIRNR001084"/>
    </source>
</evidence>
<keyword evidence="5 6" id="KW-0326">Glycosidase</keyword>
<dbReference type="SUPFAM" id="SSF51445">
    <property type="entry name" value="(Trans)glycosidases"/>
    <property type="match status" value="1"/>
</dbReference>
<evidence type="ECO:0000256" key="5">
    <source>
        <dbReference type="ARBA" id="ARBA00023295"/>
    </source>
</evidence>
<comment type="catalytic activity">
    <reaction evidence="1 6">
        <text>Hydrolysis of terminal non-reducing beta-D-galactose residues in beta-D-galactosides.</text>
        <dbReference type="EC" id="3.2.1.23"/>
    </reaction>
</comment>
<feature type="domain" description="Beta-galactosidase trimerisation" evidence="8">
    <location>
        <begin position="414"/>
        <end position="618"/>
    </location>
</feature>
<reference evidence="11" key="1">
    <citation type="journal article" date="2019" name="Int. J. Syst. Evol. Microbiol.">
        <title>The Global Catalogue of Microorganisms (GCM) 10K type strain sequencing project: providing services to taxonomists for standard genome sequencing and annotation.</title>
        <authorList>
            <consortium name="The Broad Institute Genomics Platform"/>
            <consortium name="The Broad Institute Genome Sequencing Center for Infectious Disease"/>
            <person name="Wu L."/>
            <person name="Ma J."/>
        </authorList>
    </citation>
    <scope>NUCLEOTIDE SEQUENCE [LARGE SCALE GENOMIC DNA]</scope>
    <source>
        <strain evidence="11">CCM 8951</strain>
    </source>
</reference>
<evidence type="ECO:0000256" key="2">
    <source>
        <dbReference type="ARBA" id="ARBA00005940"/>
    </source>
</evidence>
<evidence type="ECO:0000256" key="1">
    <source>
        <dbReference type="ARBA" id="ARBA00001412"/>
    </source>
</evidence>
<dbReference type="InterPro" id="IPR013738">
    <property type="entry name" value="Beta_galactosidase_Trimer"/>
</dbReference>
<dbReference type="InterPro" id="IPR029062">
    <property type="entry name" value="Class_I_gatase-like"/>
</dbReference>
<evidence type="ECO:0000313" key="11">
    <source>
        <dbReference type="Proteomes" id="UP001597244"/>
    </source>
</evidence>
<dbReference type="CDD" id="cd03143">
    <property type="entry name" value="A4_beta-galactosidase_middle_domain"/>
    <property type="match status" value="1"/>
</dbReference>
<dbReference type="Pfam" id="PF02449">
    <property type="entry name" value="Glyco_hydro_42"/>
    <property type="match status" value="1"/>
</dbReference>
<dbReference type="Proteomes" id="UP001597244">
    <property type="component" value="Unassembled WGS sequence"/>
</dbReference>
<feature type="domain" description="Glycoside hydrolase family 42 N-terminal" evidence="7">
    <location>
        <begin position="20"/>
        <end position="403"/>
    </location>
</feature>
<feature type="domain" description="Beta-galactosidase C-terminal" evidence="9">
    <location>
        <begin position="630"/>
        <end position="686"/>
    </location>
</feature>
<dbReference type="InterPro" id="IPR013739">
    <property type="entry name" value="Beta_galactosidase_C"/>
</dbReference>
<dbReference type="Gene3D" id="3.20.20.80">
    <property type="entry name" value="Glycosidases"/>
    <property type="match status" value="1"/>
</dbReference>
<evidence type="ECO:0000259" key="8">
    <source>
        <dbReference type="Pfam" id="PF08532"/>
    </source>
</evidence>
<dbReference type="RefSeq" id="WP_125578325.1">
    <property type="nucleotide sequence ID" value="NZ_JBHTOF010000093.1"/>
</dbReference>
<name>A0ABW4DQN0_9LACO</name>
<dbReference type="Gene3D" id="2.60.40.1180">
    <property type="entry name" value="Golgi alpha-mannosidase II"/>
    <property type="match status" value="1"/>
</dbReference>
<comment type="similarity">
    <text evidence="2 6">Belongs to the glycosyl hydrolase 42 family.</text>
</comment>
<dbReference type="PIRSF" id="PIRSF001084">
    <property type="entry name" value="B-galactosidase"/>
    <property type="match status" value="1"/>
</dbReference>
<dbReference type="Gene3D" id="3.40.50.880">
    <property type="match status" value="1"/>
</dbReference>
<dbReference type="PANTHER" id="PTHR36447:SF1">
    <property type="entry name" value="BETA-GALACTOSIDASE GANA"/>
    <property type="match status" value="1"/>
</dbReference>
<evidence type="ECO:0000256" key="4">
    <source>
        <dbReference type="ARBA" id="ARBA00022801"/>
    </source>
</evidence>
<evidence type="ECO:0000256" key="3">
    <source>
        <dbReference type="ARBA" id="ARBA00012756"/>
    </source>
</evidence>
<dbReference type="EC" id="3.2.1.23" evidence="3 6"/>
<dbReference type="EMBL" id="JBHTOF010000093">
    <property type="protein sequence ID" value="MFD1466028.1"/>
    <property type="molecule type" value="Genomic_DNA"/>
</dbReference>
<organism evidence="10 11">
    <name type="scientific">Lapidilactobacillus mulanensis</name>
    <dbReference type="NCBI Taxonomy" id="2485999"/>
    <lineage>
        <taxon>Bacteria</taxon>
        <taxon>Bacillati</taxon>
        <taxon>Bacillota</taxon>
        <taxon>Bacilli</taxon>
        <taxon>Lactobacillales</taxon>
        <taxon>Lactobacillaceae</taxon>
        <taxon>Lapidilactobacillus</taxon>
    </lineage>
</organism>
<protein>
    <recommendedName>
        <fullName evidence="3 6">Beta-galactosidase</fullName>
        <shortName evidence="6">Beta-gal</shortName>
        <ecNumber evidence="3 6">3.2.1.23</ecNumber>
    </recommendedName>
</protein>
<dbReference type="Pfam" id="PF08532">
    <property type="entry name" value="Glyco_hydro_42M"/>
    <property type="match status" value="1"/>
</dbReference>
<evidence type="ECO:0000259" key="7">
    <source>
        <dbReference type="Pfam" id="PF02449"/>
    </source>
</evidence>
<dbReference type="Pfam" id="PF08533">
    <property type="entry name" value="Glyco_hydro_42C"/>
    <property type="match status" value="1"/>
</dbReference>
<dbReference type="InterPro" id="IPR003476">
    <property type="entry name" value="Glyco_hydro_42"/>
</dbReference>
<accession>A0ABW4DQN0</accession>
<dbReference type="PANTHER" id="PTHR36447">
    <property type="entry name" value="BETA-GALACTOSIDASE GANA"/>
    <property type="match status" value="1"/>
</dbReference>
<dbReference type="InterPro" id="IPR013529">
    <property type="entry name" value="Glyco_hydro_42_N"/>
</dbReference>
<dbReference type="SUPFAM" id="SSF52317">
    <property type="entry name" value="Class I glutamine amidotransferase-like"/>
    <property type="match status" value="1"/>
</dbReference>
<comment type="caution">
    <text evidence="10">The sequence shown here is derived from an EMBL/GenBank/DDBJ whole genome shotgun (WGS) entry which is preliminary data.</text>
</comment>
<dbReference type="InterPro" id="IPR013780">
    <property type="entry name" value="Glyco_hydro_b"/>
</dbReference>
<gene>
    <name evidence="10" type="ORF">ACFQ4L_08125</name>
</gene>